<feature type="domain" description="Helicase ATP-binding" evidence="18">
    <location>
        <begin position="709"/>
        <end position="894"/>
    </location>
</feature>
<feature type="region of interest" description="Disordered" evidence="17">
    <location>
        <begin position="1"/>
        <end position="95"/>
    </location>
</feature>
<feature type="domain" description="Helicase C-terminal" evidence="19">
    <location>
        <begin position="1106"/>
        <end position="1272"/>
    </location>
</feature>
<comment type="subcellular location">
    <subcellularLocation>
        <location evidence="1">Nucleus</location>
    </subcellularLocation>
</comment>
<evidence type="ECO:0000256" key="16">
    <source>
        <dbReference type="SAM" id="Coils"/>
    </source>
</evidence>
<feature type="compositionally biased region" description="Basic and acidic residues" evidence="17">
    <location>
        <begin position="299"/>
        <end position="309"/>
    </location>
</feature>
<evidence type="ECO:0000256" key="14">
    <source>
        <dbReference type="ARBA" id="ARBA00079067"/>
    </source>
</evidence>
<evidence type="ECO:0000256" key="13">
    <source>
        <dbReference type="ARBA" id="ARBA00070113"/>
    </source>
</evidence>
<dbReference type="SUPFAM" id="SSF52540">
    <property type="entry name" value="P-loop containing nucleoside triphosphate hydrolases"/>
    <property type="match status" value="2"/>
</dbReference>
<keyword evidence="7 20" id="KW-0347">Helicase</keyword>
<feature type="compositionally biased region" description="Acidic residues" evidence="17">
    <location>
        <begin position="310"/>
        <end position="322"/>
    </location>
</feature>
<dbReference type="FunFam" id="3.40.50.10810:FF:000043">
    <property type="entry name" value="Transcription termination factor 2"/>
    <property type="match status" value="1"/>
</dbReference>
<dbReference type="PROSITE" id="PS51194">
    <property type="entry name" value="HELICASE_CTER"/>
    <property type="match status" value="1"/>
</dbReference>
<dbReference type="GO" id="GO:0005524">
    <property type="term" value="F:ATP binding"/>
    <property type="evidence" value="ECO:0007669"/>
    <property type="project" value="UniProtKB-KW"/>
</dbReference>
<evidence type="ECO:0000256" key="12">
    <source>
        <dbReference type="ARBA" id="ARBA00023242"/>
    </source>
</evidence>
<feature type="compositionally biased region" description="Polar residues" evidence="17">
    <location>
        <begin position="270"/>
        <end position="298"/>
    </location>
</feature>
<dbReference type="SMART" id="SM00487">
    <property type="entry name" value="DEXDc"/>
    <property type="match status" value="1"/>
</dbReference>
<keyword evidence="4" id="KW-0597">Phosphoprotein</keyword>
<dbReference type="Pfam" id="PF00271">
    <property type="entry name" value="Helicase_C"/>
    <property type="match status" value="1"/>
</dbReference>
<organism evidence="20 21">
    <name type="scientific">Cinara cedri</name>
    <dbReference type="NCBI Taxonomy" id="506608"/>
    <lineage>
        <taxon>Eukaryota</taxon>
        <taxon>Metazoa</taxon>
        <taxon>Ecdysozoa</taxon>
        <taxon>Arthropoda</taxon>
        <taxon>Hexapoda</taxon>
        <taxon>Insecta</taxon>
        <taxon>Pterygota</taxon>
        <taxon>Neoptera</taxon>
        <taxon>Paraneoptera</taxon>
        <taxon>Hemiptera</taxon>
        <taxon>Sternorrhyncha</taxon>
        <taxon>Aphidomorpha</taxon>
        <taxon>Aphidoidea</taxon>
        <taxon>Aphididae</taxon>
        <taxon>Lachninae</taxon>
        <taxon>Cinara</taxon>
    </lineage>
</organism>
<evidence type="ECO:0000259" key="19">
    <source>
        <dbReference type="PROSITE" id="PS51194"/>
    </source>
</evidence>
<dbReference type="GO" id="GO:0008094">
    <property type="term" value="F:ATP-dependent activity, acting on DNA"/>
    <property type="evidence" value="ECO:0007669"/>
    <property type="project" value="UniProtKB-ARBA"/>
</dbReference>
<keyword evidence="6" id="KW-0378">Hydrolase</keyword>
<evidence type="ECO:0000256" key="3">
    <source>
        <dbReference type="ARBA" id="ARBA00022472"/>
    </source>
</evidence>
<proteinExistence type="inferred from homology"/>
<feature type="compositionally biased region" description="Acidic residues" evidence="17">
    <location>
        <begin position="195"/>
        <end position="207"/>
    </location>
</feature>
<dbReference type="InterPro" id="IPR001650">
    <property type="entry name" value="Helicase_C-like"/>
</dbReference>
<evidence type="ECO:0000256" key="5">
    <source>
        <dbReference type="ARBA" id="ARBA00022741"/>
    </source>
</evidence>
<feature type="compositionally biased region" description="Polar residues" evidence="17">
    <location>
        <begin position="51"/>
        <end position="65"/>
    </location>
</feature>
<evidence type="ECO:0000256" key="17">
    <source>
        <dbReference type="SAM" id="MobiDB-lite"/>
    </source>
</evidence>
<dbReference type="PROSITE" id="PS51192">
    <property type="entry name" value="HELICASE_ATP_BIND_1"/>
    <property type="match status" value="1"/>
</dbReference>
<dbReference type="CDD" id="cd18793">
    <property type="entry name" value="SF2_C_SNF"/>
    <property type="match status" value="1"/>
</dbReference>
<dbReference type="GO" id="GO:0003677">
    <property type="term" value="F:DNA binding"/>
    <property type="evidence" value="ECO:0007669"/>
    <property type="project" value="UniProtKB-KW"/>
</dbReference>
<dbReference type="EMBL" id="CABPRJ010001900">
    <property type="protein sequence ID" value="VVC40114.1"/>
    <property type="molecule type" value="Genomic_DNA"/>
</dbReference>
<evidence type="ECO:0000256" key="4">
    <source>
        <dbReference type="ARBA" id="ARBA00022553"/>
    </source>
</evidence>
<keyword evidence="5" id="KW-0547">Nucleotide-binding</keyword>
<feature type="compositionally biased region" description="Polar residues" evidence="17">
    <location>
        <begin position="149"/>
        <end position="174"/>
    </location>
</feature>
<dbReference type="GO" id="GO:0006353">
    <property type="term" value="P:DNA-templated transcription termination"/>
    <property type="evidence" value="ECO:0007669"/>
    <property type="project" value="UniProtKB-KW"/>
</dbReference>
<dbReference type="Proteomes" id="UP000325440">
    <property type="component" value="Unassembled WGS sequence"/>
</dbReference>
<dbReference type="GO" id="GO:0005737">
    <property type="term" value="C:cytoplasm"/>
    <property type="evidence" value="ECO:0007669"/>
    <property type="project" value="UniProtKB-ARBA"/>
</dbReference>
<keyword evidence="12" id="KW-0539">Nucleus</keyword>
<feature type="region of interest" description="Disordered" evidence="17">
    <location>
        <begin position="143"/>
        <end position="208"/>
    </location>
</feature>
<feature type="region of interest" description="Disordered" evidence="17">
    <location>
        <begin position="356"/>
        <end position="376"/>
    </location>
</feature>
<feature type="compositionally biased region" description="Polar residues" evidence="17">
    <location>
        <begin position="324"/>
        <end position="335"/>
    </location>
</feature>
<feature type="compositionally biased region" description="Basic and acidic residues" evidence="17">
    <location>
        <begin position="66"/>
        <end position="76"/>
    </location>
</feature>
<dbReference type="SMART" id="SM00490">
    <property type="entry name" value="HELICc"/>
    <property type="match status" value="1"/>
</dbReference>
<gene>
    <name evidence="20" type="ORF">CINCED_3A018495</name>
</gene>
<dbReference type="Gene3D" id="3.40.50.300">
    <property type="entry name" value="P-loop containing nucleotide triphosphate hydrolases"/>
    <property type="match status" value="1"/>
</dbReference>
<dbReference type="InterPro" id="IPR049730">
    <property type="entry name" value="SNF2/RAD54-like_C"/>
</dbReference>
<evidence type="ECO:0000256" key="1">
    <source>
        <dbReference type="ARBA" id="ARBA00004123"/>
    </source>
</evidence>
<dbReference type="Pfam" id="PF00176">
    <property type="entry name" value="SNF2-rel_dom"/>
    <property type="match status" value="1"/>
</dbReference>
<keyword evidence="16" id="KW-0175">Coiled coil</keyword>
<evidence type="ECO:0000313" key="20">
    <source>
        <dbReference type="EMBL" id="VVC40114.1"/>
    </source>
</evidence>
<reference evidence="20 21" key="1">
    <citation type="submission" date="2019-08" db="EMBL/GenBank/DDBJ databases">
        <authorList>
            <person name="Alioto T."/>
            <person name="Alioto T."/>
            <person name="Gomez Garrido J."/>
        </authorList>
    </citation>
    <scope>NUCLEOTIDE SEQUENCE [LARGE SCALE GENOMIC DNA]</scope>
</reference>
<feature type="region of interest" description="Disordered" evidence="17">
    <location>
        <begin position="266"/>
        <end position="335"/>
    </location>
</feature>
<evidence type="ECO:0000256" key="2">
    <source>
        <dbReference type="ARBA" id="ARBA00007025"/>
    </source>
</evidence>
<evidence type="ECO:0000256" key="7">
    <source>
        <dbReference type="ARBA" id="ARBA00022806"/>
    </source>
</evidence>
<feature type="coiled-coil region" evidence="16">
    <location>
        <begin position="535"/>
        <end position="616"/>
    </location>
</feature>
<dbReference type="InterPro" id="IPR000330">
    <property type="entry name" value="SNF2_N"/>
</dbReference>
<dbReference type="InterPro" id="IPR027417">
    <property type="entry name" value="P-loop_NTPase"/>
</dbReference>
<comment type="similarity">
    <text evidence="2">Belongs to the SNF2/RAD54 helicase family.</text>
</comment>
<accession>A0A5E4NCC8</accession>
<dbReference type="GO" id="GO:0006281">
    <property type="term" value="P:DNA repair"/>
    <property type="evidence" value="ECO:0007669"/>
    <property type="project" value="TreeGrafter"/>
</dbReference>
<keyword evidence="3" id="KW-0806">Transcription termination</keyword>
<evidence type="ECO:0000256" key="15">
    <source>
        <dbReference type="ARBA" id="ARBA00082628"/>
    </source>
</evidence>
<dbReference type="PANTHER" id="PTHR45626">
    <property type="entry name" value="TRANSCRIPTION TERMINATION FACTOR 2-RELATED"/>
    <property type="match status" value="1"/>
</dbReference>
<name>A0A5E4NCC8_9HEMI</name>
<protein>
    <recommendedName>
        <fullName evidence="13">Transcription termination factor 2</fullName>
    </recommendedName>
    <alternativeName>
        <fullName evidence="15">RNA polymerase II termination factor</fullName>
    </alternativeName>
    <alternativeName>
        <fullName evidence="14">Transcription release factor 2</fullName>
    </alternativeName>
</protein>
<dbReference type="InterPro" id="IPR014001">
    <property type="entry name" value="Helicase_ATP-bd"/>
</dbReference>
<dbReference type="GO" id="GO:0005634">
    <property type="term" value="C:nucleus"/>
    <property type="evidence" value="ECO:0007669"/>
    <property type="project" value="UniProtKB-SubCell"/>
</dbReference>
<dbReference type="GO" id="GO:0004386">
    <property type="term" value="F:helicase activity"/>
    <property type="evidence" value="ECO:0007669"/>
    <property type="project" value="UniProtKB-KW"/>
</dbReference>
<dbReference type="InterPro" id="IPR050628">
    <property type="entry name" value="SNF2_RAD54_helicase_TF"/>
</dbReference>
<keyword evidence="9" id="KW-0805">Transcription regulation</keyword>
<dbReference type="Gene3D" id="3.40.50.10810">
    <property type="entry name" value="Tandem AAA-ATPase domain"/>
    <property type="match status" value="1"/>
</dbReference>
<sequence>MKSSRSALTRNARKTRRLLSDSSDDSDNQDSSYTDSTRAEKFTRRRHLKPLSSTKVDITLSSTNEEPVHIRPDRTLFRLSDSSDLQSPEGDQAEKCSLRKHLSPTASTNENISALSSIGYESEVHIRSDRTLFRLSESSKDISYDDKNISSSMNESFVSKSPQNNFNEYRNTTQSNDDDQSKSSDFDMPSNNFESENDNSEIEEVVEESIQSLTEDIATNESFFITPKTVKTKRRIILDSSDENDVEKTSINNSDSREKSQIVEYESDSDQYTSSSMNESSVSKPPQKNLNKYRNTIQSKDDQSKKNFESDNDNSEIEEVGDESIQSLTGDITTNESFFIPPKTVETKRRIILDSSDENDVEKTSINNSDSREKSQIVEYESDSDQYTSFSINKSSQNSFNKYRNTIQSKDDQSKSSDFDGKSQIEMKLEDLSLIESSESDTDTPAHNKSTTLSFNKKNGPIVDKLNNSNYLNTSHSSSSINAIKANVSREKNIDVITEIGSHKSPKLLFPETIDLTEDDLNNHINFTTSIQNTNKLTNNEFESLKMEKTRLEEIISTFSQNIEKMKNAIKSINLQLLPDRGLKLKNSVLKEEKNLKESQMQLANVLRKLKKFSEERIDQTPSTTLDFPRPLNINPLIKKAAANVDINAMGSKAYSTYRAQQAMTMDVLHSLHKSLETCPPSNILADDPQGLKVELMDHQKHAIAWLMWREGQKPHGGILADDMGLGKTLTMIALVLKSSEMKEEEESSDSDNSIQDSIRNTIKGGTLIICPASLISQWENEIKSKVRPRLLDVFQHYGPNRETSARRLARKDIVISTYNVIMWDHKKANNSPLFQIKWNRIILDEAHTIRNYKSQTSVAVSELCGINKWALSGTPIHNKEADFYALLKFIKCRPFDDWAVWKRWIGNNDDAGKNRLALLVKTLLLRRTKAELTETTSFELPTKNIHTINVEFVKEEKEVYEKVLLFSSTLFASYLCEKAEKENAIDYGFPVANKTKYLHQQDLNNDIFQDHPELDKLFKQLKNNTHIQAHHILVLIMRLRQLCCHPCLMKSMLENETLQIDGIQDTGDLEIINTMSRMSIGMPIVENHTSTISNPIFKDSWVSSKIKSVCDMVNEKVLNTDDKAVIVSQWPSVLLLVDKRLKTYNVETAMFSGAIPVPKRNKIIDEFTKSKRGPKILLLSLTAGGVGLNLVAANHLFLVDIHWNPQLEAQACDRIYRVGQTKPVNVYKFICTDTIETSIQKIQSSKLALASNLLGGCSNVEGAKITLDDLKEIFQVNQQTKKN</sequence>
<evidence type="ECO:0000256" key="11">
    <source>
        <dbReference type="ARBA" id="ARBA00023163"/>
    </source>
</evidence>
<evidence type="ECO:0000259" key="18">
    <source>
        <dbReference type="PROSITE" id="PS51192"/>
    </source>
</evidence>
<dbReference type="PANTHER" id="PTHR45626:SF50">
    <property type="entry name" value="TRANSCRIPTION TERMINATION FACTOR 2"/>
    <property type="match status" value="1"/>
</dbReference>
<keyword evidence="11" id="KW-0804">Transcription</keyword>
<evidence type="ECO:0000256" key="6">
    <source>
        <dbReference type="ARBA" id="ARBA00022801"/>
    </source>
</evidence>
<evidence type="ECO:0000313" key="21">
    <source>
        <dbReference type="Proteomes" id="UP000325440"/>
    </source>
</evidence>
<dbReference type="InterPro" id="IPR038718">
    <property type="entry name" value="SNF2-like_sf"/>
</dbReference>
<keyword evidence="10" id="KW-0238">DNA-binding</keyword>
<dbReference type="OrthoDB" id="423559at2759"/>
<evidence type="ECO:0000256" key="9">
    <source>
        <dbReference type="ARBA" id="ARBA00023015"/>
    </source>
</evidence>
<dbReference type="GO" id="GO:0016787">
    <property type="term" value="F:hydrolase activity"/>
    <property type="evidence" value="ECO:0007669"/>
    <property type="project" value="UniProtKB-KW"/>
</dbReference>
<evidence type="ECO:0000256" key="10">
    <source>
        <dbReference type="ARBA" id="ARBA00023125"/>
    </source>
</evidence>
<keyword evidence="8 20" id="KW-0067">ATP-binding</keyword>
<keyword evidence="21" id="KW-1185">Reference proteome</keyword>
<evidence type="ECO:0000256" key="8">
    <source>
        <dbReference type="ARBA" id="ARBA00022840"/>
    </source>
</evidence>